<accession>A0A7J6J2H1</accession>
<comment type="caution">
    <text evidence="4">The sequence shown here is derived from an EMBL/GenBank/DDBJ whole genome shotgun (WGS) entry which is preliminary data.</text>
</comment>
<gene>
    <name evidence="4" type="primary">ARA1-2</name>
    <name evidence="4" type="ORF">CGGC5_v008440</name>
</gene>
<dbReference type="CDD" id="cd12148">
    <property type="entry name" value="fungal_TF_MHR"/>
    <property type="match status" value="1"/>
</dbReference>
<dbReference type="SMART" id="SM00066">
    <property type="entry name" value="GAL4"/>
    <property type="match status" value="1"/>
</dbReference>
<dbReference type="PROSITE" id="PS50048">
    <property type="entry name" value="ZN2_CY6_FUNGAL_2"/>
    <property type="match status" value="1"/>
</dbReference>
<dbReference type="InterPro" id="IPR036864">
    <property type="entry name" value="Zn2-C6_fun-type_DNA-bd_sf"/>
</dbReference>
<dbReference type="EMBL" id="ANPB02000004">
    <property type="protein sequence ID" value="KAF4483995.1"/>
    <property type="molecule type" value="Genomic_DNA"/>
</dbReference>
<dbReference type="GeneID" id="43611525"/>
<dbReference type="GO" id="GO:0045944">
    <property type="term" value="P:positive regulation of transcription by RNA polymerase II"/>
    <property type="evidence" value="ECO:0007669"/>
    <property type="project" value="TreeGrafter"/>
</dbReference>
<sequence>MLVSKSLPPNVRRQRTKTGCISCREARKKCCERKPECTRCSLKGLSCTYEVVEPKRSKTTKRTSPSFKKARNMFAGRELKPEEGFIHTFAVTKPIPSRPPEETIDLTVSPQLDVNSCNMDLDESMELFDTFGNSSESEVCSILTNSIFDDSVSARSGSVDPMSLSLELPFSIFSDLTTDSQSRKLLHHFCSTLSPLIVFVEQPHNSFQDLILPLAYDNSPVFYAICAFACGHLEHTGVYESRHSSEYRALAAKGAFELVQWKCQHEEVLATVMLLAYYEALTSSNAPDMFVGHLKAAFLVISSIPESERSTAVCFLEKAFHYYDVISSLSLGMSPVSAVSVSDYTYPLAVMTSSKPNDTTHADPFMGLVGDLWPVLYRLSIAMSLKEDLEAAVAANQGTKAAVLRVEYESITKSTEKALQSWQPSVDPSNILMSLEEDGNAQHQHLEAMVHNAQAYRHSALVYLHRTVYGYPISHPEVQKNTHLSLESCMAVIASGGPANALLWPLYVAACEAVTDHDQGLAKSVFLEIGRRQGTVVGVVSLGLQVCSGITKYLDGIKGHKDEIASASRLCQSLQGAVDQIQAMRNNIAAASRGHDTAIEQAMMAANAELAALRTFVDEVRGNDDSSKSISEWIKDRTNRVTYPFRRGHLDRLESQLLEANKALQSAIQATQLAISIETVNVTRSIGDEKGLQTLRWMFKSGKASPLDVDIDDGSLLYAATNGSGMQSASGLWKLRPFLEYLVAIGVPRDQPDEKMNELPFHSLFKWSAFRLKLDEYSKGSNTHSYKGTGFASVALDYQFLMPDDTSVISDYAASHRYGANSINMKFFREVARALPGMTEWYGNELHTAIIQKNEVKLVEILKKDTARATLWETDTFGCAALELLTCWTQGMQLVFFHWGSQILQDDNCQSVFVSKMPSHMRVC</sequence>
<comment type="subcellular location">
    <subcellularLocation>
        <location evidence="1">Nucleus</location>
    </subcellularLocation>
</comment>
<dbReference type="SUPFAM" id="SSF57701">
    <property type="entry name" value="Zn2/Cys6 DNA-binding domain"/>
    <property type="match status" value="1"/>
</dbReference>
<dbReference type="PANTHER" id="PTHR37534">
    <property type="entry name" value="TRANSCRIPTIONAL ACTIVATOR PROTEIN UGA3"/>
    <property type="match status" value="1"/>
</dbReference>
<dbReference type="PANTHER" id="PTHR37534:SF15">
    <property type="entry name" value="ZN(II)2CYS6 TRANSCRIPTION FACTOR (EUROFUNG)"/>
    <property type="match status" value="1"/>
</dbReference>
<organism evidence="4 5">
    <name type="scientific">Colletotrichum fructicola (strain Nara gc5)</name>
    <name type="common">Anthracnose fungus</name>
    <name type="synonym">Colletotrichum gloeosporioides (strain Nara gc5)</name>
    <dbReference type="NCBI Taxonomy" id="1213859"/>
    <lineage>
        <taxon>Eukaryota</taxon>
        <taxon>Fungi</taxon>
        <taxon>Dikarya</taxon>
        <taxon>Ascomycota</taxon>
        <taxon>Pezizomycotina</taxon>
        <taxon>Sordariomycetes</taxon>
        <taxon>Hypocreomycetidae</taxon>
        <taxon>Glomerellales</taxon>
        <taxon>Glomerellaceae</taxon>
        <taxon>Colletotrichum</taxon>
        <taxon>Colletotrichum gloeosporioides species complex</taxon>
    </lineage>
</organism>
<dbReference type="AlphaFoldDB" id="A0A7J6J2H1"/>
<keyword evidence="5" id="KW-1185">Reference proteome</keyword>
<dbReference type="GO" id="GO:0005634">
    <property type="term" value="C:nucleus"/>
    <property type="evidence" value="ECO:0007669"/>
    <property type="project" value="UniProtKB-SubCell"/>
</dbReference>
<dbReference type="Gene3D" id="4.10.240.10">
    <property type="entry name" value="Zn(2)-C6 fungal-type DNA-binding domain"/>
    <property type="match status" value="1"/>
</dbReference>
<evidence type="ECO:0000313" key="4">
    <source>
        <dbReference type="EMBL" id="KAF4483995.1"/>
    </source>
</evidence>
<name>A0A7J6J2H1_COLFN</name>
<dbReference type="GO" id="GO:0000976">
    <property type="term" value="F:transcription cis-regulatory region binding"/>
    <property type="evidence" value="ECO:0007669"/>
    <property type="project" value="TreeGrafter"/>
</dbReference>
<dbReference type="InterPro" id="IPR001138">
    <property type="entry name" value="Zn2Cys6_DnaBD"/>
</dbReference>
<dbReference type="Proteomes" id="UP000011096">
    <property type="component" value="Unassembled WGS sequence"/>
</dbReference>
<feature type="domain" description="Zn(2)-C6 fungal-type" evidence="3">
    <location>
        <begin position="19"/>
        <end position="49"/>
    </location>
</feature>
<dbReference type="OrthoDB" id="25818at2759"/>
<keyword evidence="2" id="KW-0539">Nucleus</keyword>
<dbReference type="InterPro" id="IPR021858">
    <property type="entry name" value="Fun_TF"/>
</dbReference>
<evidence type="ECO:0000256" key="2">
    <source>
        <dbReference type="ARBA" id="ARBA00023242"/>
    </source>
</evidence>
<dbReference type="PROSITE" id="PS00463">
    <property type="entry name" value="ZN2_CY6_FUNGAL_1"/>
    <property type="match status" value="1"/>
</dbReference>
<evidence type="ECO:0000256" key="1">
    <source>
        <dbReference type="ARBA" id="ARBA00004123"/>
    </source>
</evidence>
<reference evidence="4 5" key="1">
    <citation type="submission" date="2012-08" db="EMBL/GenBank/DDBJ databases">
        <authorList>
            <person name="Gan P.H.P."/>
            <person name="Ikeda K."/>
            <person name="Irieda H."/>
            <person name="Narusaka M."/>
            <person name="O'Connell R.J."/>
            <person name="Narusaka Y."/>
            <person name="Takano Y."/>
            <person name="Kubo Y."/>
            <person name="Shirasu K."/>
        </authorList>
    </citation>
    <scope>NUCLEOTIDE SEQUENCE [LARGE SCALE GENOMIC DNA]</scope>
    <source>
        <strain evidence="4 5">Nara gc5</strain>
    </source>
</reference>
<dbReference type="InParanoid" id="A0A7J6J2H1"/>
<protein>
    <submittedName>
        <fullName evidence="4">L-arabinose-responsive transcription regulator ARA1</fullName>
    </submittedName>
</protein>
<dbReference type="Pfam" id="PF11951">
    <property type="entry name" value="Fungal_trans_2"/>
    <property type="match status" value="1"/>
</dbReference>
<evidence type="ECO:0000259" key="3">
    <source>
        <dbReference type="PROSITE" id="PS50048"/>
    </source>
</evidence>
<dbReference type="CDD" id="cd00067">
    <property type="entry name" value="GAL4"/>
    <property type="match status" value="1"/>
</dbReference>
<dbReference type="Pfam" id="PF00172">
    <property type="entry name" value="Zn_clus"/>
    <property type="match status" value="1"/>
</dbReference>
<reference evidence="4 5" key="2">
    <citation type="submission" date="2020-04" db="EMBL/GenBank/DDBJ databases">
        <title>Genome sequencing and assembly of multiple isolates from the Colletotrichum gloeosporioides species complex.</title>
        <authorList>
            <person name="Gan P."/>
            <person name="Shirasu K."/>
        </authorList>
    </citation>
    <scope>NUCLEOTIDE SEQUENCE [LARGE SCALE GENOMIC DNA]</scope>
    <source>
        <strain evidence="4 5">Nara gc5</strain>
    </source>
</reference>
<dbReference type="RefSeq" id="XP_031891763.2">
    <property type="nucleotide sequence ID" value="XM_032027396.2"/>
</dbReference>
<proteinExistence type="predicted"/>
<dbReference type="GO" id="GO:0000981">
    <property type="term" value="F:DNA-binding transcription factor activity, RNA polymerase II-specific"/>
    <property type="evidence" value="ECO:0007669"/>
    <property type="project" value="InterPro"/>
</dbReference>
<evidence type="ECO:0000313" key="5">
    <source>
        <dbReference type="Proteomes" id="UP000011096"/>
    </source>
</evidence>
<dbReference type="GO" id="GO:0008270">
    <property type="term" value="F:zinc ion binding"/>
    <property type="evidence" value="ECO:0007669"/>
    <property type="project" value="InterPro"/>
</dbReference>